<dbReference type="Pfam" id="PF01433">
    <property type="entry name" value="Peptidase_M1"/>
    <property type="match status" value="1"/>
</dbReference>
<evidence type="ECO:0000259" key="4">
    <source>
        <dbReference type="Pfam" id="PF01433"/>
    </source>
</evidence>
<dbReference type="SUPFAM" id="SSF55486">
    <property type="entry name" value="Metalloproteases ('zincins'), catalytic domain"/>
    <property type="match status" value="1"/>
</dbReference>
<dbReference type="OrthoDB" id="100605at2"/>
<evidence type="ECO:0000259" key="5">
    <source>
        <dbReference type="Pfam" id="PF17900"/>
    </source>
</evidence>
<gene>
    <name evidence="6" type="ORF">ESU54_07525</name>
</gene>
<dbReference type="RefSeq" id="WP_111844653.1">
    <property type="nucleotide sequence ID" value="NZ_UEGI01000008.1"/>
</dbReference>
<keyword evidence="3" id="KW-0732">Signal</keyword>
<evidence type="ECO:0000256" key="1">
    <source>
        <dbReference type="PIRSR" id="PIRSR634015-1"/>
    </source>
</evidence>
<protein>
    <submittedName>
        <fullName evidence="6">M1 family metallopeptidase</fullName>
    </submittedName>
</protein>
<dbReference type="EMBL" id="VORT01000004">
    <property type="protein sequence ID" value="TXD73603.1"/>
    <property type="molecule type" value="Genomic_DNA"/>
</dbReference>
<dbReference type="GO" id="GO:0008237">
    <property type="term" value="F:metallopeptidase activity"/>
    <property type="evidence" value="ECO:0007669"/>
    <property type="project" value="InterPro"/>
</dbReference>
<feature type="binding site" evidence="2">
    <location>
        <position position="355"/>
    </location>
    <ligand>
        <name>Zn(2+)</name>
        <dbReference type="ChEBI" id="CHEBI:29105"/>
        <note>catalytic</note>
    </ligand>
</feature>
<feature type="binding site" evidence="2">
    <location>
        <position position="332"/>
    </location>
    <ligand>
        <name>Zn(2+)</name>
        <dbReference type="ChEBI" id="CHEBI:29105"/>
        <note>catalytic</note>
    </ligand>
</feature>
<keyword evidence="7" id="KW-1185">Reference proteome</keyword>
<dbReference type="PANTHER" id="PTHR45726">
    <property type="entry name" value="LEUKOTRIENE A-4 HYDROLASE"/>
    <property type="match status" value="1"/>
</dbReference>
<dbReference type="Pfam" id="PF17900">
    <property type="entry name" value="Peptidase_M1_N"/>
    <property type="match status" value="1"/>
</dbReference>
<dbReference type="AlphaFoldDB" id="A0A5C6Z268"/>
<reference evidence="6 7" key="1">
    <citation type="submission" date="2019-08" db="EMBL/GenBank/DDBJ databases">
        <title>Genome of Aequorivita antarctica SW49 (type strain).</title>
        <authorList>
            <person name="Bowman J.P."/>
        </authorList>
    </citation>
    <scope>NUCLEOTIDE SEQUENCE [LARGE SCALE GENOMIC DNA]</scope>
    <source>
        <strain evidence="6 7">SW49</strain>
    </source>
</reference>
<evidence type="ECO:0000313" key="6">
    <source>
        <dbReference type="EMBL" id="TXD73603.1"/>
    </source>
</evidence>
<dbReference type="CDD" id="cd09603">
    <property type="entry name" value="M1_APN_like"/>
    <property type="match status" value="1"/>
</dbReference>
<dbReference type="SUPFAM" id="SSF63737">
    <property type="entry name" value="Leukotriene A4 hydrolase N-terminal domain"/>
    <property type="match status" value="1"/>
</dbReference>
<dbReference type="GO" id="GO:0008270">
    <property type="term" value="F:zinc ion binding"/>
    <property type="evidence" value="ECO:0007669"/>
    <property type="project" value="InterPro"/>
</dbReference>
<feature type="active site" description="Proton acceptor" evidence="1">
    <location>
        <position position="333"/>
    </location>
</feature>
<name>A0A5C6Z268_9FLAO</name>
<evidence type="ECO:0000256" key="2">
    <source>
        <dbReference type="PIRSR" id="PIRSR634015-3"/>
    </source>
</evidence>
<feature type="active site" description="Proton donor" evidence="1">
    <location>
        <position position="407"/>
    </location>
</feature>
<accession>A0A5C6Z268</accession>
<dbReference type="Gene3D" id="1.10.390.10">
    <property type="entry name" value="Neutral Protease Domain 2"/>
    <property type="match status" value="1"/>
</dbReference>
<comment type="cofactor">
    <cofactor evidence="2">
        <name>Zn(2+)</name>
        <dbReference type="ChEBI" id="CHEBI:29105"/>
    </cofactor>
    <text evidence="2">Binds 1 zinc ion per subunit.</text>
</comment>
<evidence type="ECO:0000256" key="3">
    <source>
        <dbReference type="SAM" id="SignalP"/>
    </source>
</evidence>
<dbReference type="InterPro" id="IPR014782">
    <property type="entry name" value="Peptidase_M1_dom"/>
</dbReference>
<proteinExistence type="predicted"/>
<dbReference type="Proteomes" id="UP000321497">
    <property type="component" value="Unassembled WGS sequence"/>
</dbReference>
<dbReference type="InterPro" id="IPR042097">
    <property type="entry name" value="Aminopeptidase_N-like_N_sf"/>
</dbReference>
<dbReference type="PANTHER" id="PTHR45726:SF3">
    <property type="entry name" value="LEUKOTRIENE A-4 HYDROLASE"/>
    <property type="match status" value="1"/>
</dbReference>
<dbReference type="InterPro" id="IPR034015">
    <property type="entry name" value="M1_LTA4H"/>
</dbReference>
<evidence type="ECO:0000313" key="7">
    <source>
        <dbReference type="Proteomes" id="UP000321497"/>
    </source>
</evidence>
<feature type="binding site" evidence="2">
    <location>
        <position position="336"/>
    </location>
    <ligand>
        <name>Zn(2+)</name>
        <dbReference type="ChEBI" id="CHEBI:29105"/>
        <note>catalytic</note>
    </ligand>
</feature>
<dbReference type="InterPro" id="IPR027268">
    <property type="entry name" value="Peptidase_M4/M1_CTD_sf"/>
</dbReference>
<feature type="chain" id="PRO_5022802301" evidence="3">
    <location>
        <begin position="21"/>
        <end position="543"/>
    </location>
</feature>
<dbReference type="Gene3D" id="2.60.40.1730">
    <property type="entry name" value="tricorn interacting facor f3 domain"/>
    <property type="match status" value="1"/>
</dbReference>
<comment type="caution">
    <text evidence="6">The sequence shown here is derived from an EMBL/GenBank/DDBJ whole genome shotgun (WGS) entry which is preliminary data.</text>
</comment>
<keyword evidence="2" id="KW-0862">Zinc</keyword>
<feature type="domain" description="Peptidase M1 membrane alanine aminopeptidase" evidence="4">
    <location>
        <begin position="292"/>
        <end position="467"/>
    </location>
</feature>
<sequence>MLKKLLFISFCVFSVSSIFSQQEFTRADTLRGSITPERAWFDVTYYDLKVIVNPSEKSIIGSNTISYKILEPNEVMQIDLQNPMKIDRILQEGKEISYTSEENAHFLKLQKKQEKGKEEKITIYFSGKPIIARRPPWDGGFTWEKDSNGKDFIATSNEGIGSSVWWPLKDHPSDEPDNGITISVTAPKDLMDVSNGKLIEVIETDITKTWVWQVVNPINAYGVDINIGDYVHWSEKYEGEKGILDMDYYVLRENEAKAKEQFKQAPMMMKAFEHWFGPYPFYEDGYKLIETPYLGMEHQSSVTYGNKFKNGYLGRDLSGTGWGLKFDFIIIHESGHEWFANNITNKDVADMWVHEGFTNYSENLYLDYYYGKKASSEYVIGTRKKIMNESPIIGQYNVDNSGSSDMYYKGGNILHMIRQLIEDDEKWRSILRGLNQEFYHQTVTTKQIEDYISQKSGIDLTVFFDQYLRGIIVPKIEYSIDGKNLKYRYVDIIENFDMPVISKINGKEEWIYPSSEWKTKMHSSPILNFQIKEDFYVNSEKIK</sequence>
<dbReference type="InterPro" id="IPR045357">
    <property type="entry name" value="Aminopeptidase_N-like_N"/>
</dbReference>
<feature type="signal peptide" evidence="3">
    <location>
        <begin position="1"/>
        <end position="20"/>
    </location>
</feature>
<feature type="domain" description="Aminopeptidase N-like N-terminal" evidence="5">
    <location>
        <begin position="44"/>
        <end position="215"/>
    </location>
</feature>
<organism evidence="6 7">
    <name type="scientific">Aequorivita antarctica</name>
    <dbReference type="NCBI Taxonomy" id="153266"/>
    <lineage>
        <taxon>Bacteria</taxon>
        <taxon>Pseudomonadati</taxon>
        <taxon>Bacteroidota</taxon>
        <taxon>Flavobacteriia</taxon>
        <taxon>Flavobacteriales</taxon>
        <taxon>Flavobacteriaceae</taxon>
        <taxon>Aequorivita</taxon>
    </lineage>
</organism>
<keyword evidence="2" id="KW-0479">Metal-binding</keyword>